<dbReference type="Pfam" id="PF00472">
    <property type="entry name" value="RF-1"/>
    <property type="match status" value="1"/>
</dbReference>
<dbReference type="RefSeq" id="WP_090596020.1">
    <property type="nucleotide sequence ID" value="NZ_FNCS01000005.1"/>
</dbReference>
<feature type="compositionally biased region" description="Basic residues" evidence="1">
    <location>
        <begin position="105"/>
        <end position="131"/>
    </location>
</feature>
<feature type="region of interest" description="Disordered" evidence="1">
    <location>
        <begin position="101"/>
        <end position="143"/>
    </location>
</feature>
<organism evidence="3 4">
    <name type="scientific">Pelagibacterium luteolum</name>
    <dbReference type="NCBI Taxonomy" id="440168"/>
    <lineage>
        <taxon>Bacteria</taxon>
        <taxon>Pseudomonadati</taxon>
        <taxon>Pseudomonadota</taxon>
        <taxon>Alphaproteobacteria</taxon>
        <taxon>Hyphomicrobiales</taxon>
        <taxon>Devosiaceae</taxon>
        <taxon>Pelagibacterium</taxon>
    </lineage>
</organism>
<dbReference type="Proteomes" id="UP000199495">
    <property type="component" value="Unassembled WGS sequence"/>
</dbReference>
<name>A0A1G7W0L4_9HYPH</name>
<dbReference type="InterPro" id="IPR000352">
    <property type="entry name" value="Pep_chain_release_fac_I"/>
</dbReference>
<dbReference type="GO" id="GO:0043022">
    <property type="term" value="F:ribosome binding"/>
    <property type="evidence" value="ECO:0007669"/>
    <property type="project" value="TreeGrafter"/>
</dbReference>
<dbReference type="STRING" id="440168.SAMN04487974_105132"/>
<gene>
    <name evidence="3" type="ORF">SAMN04487974_105132</name>
</gene>
<dbReference type="FunFam" id="3.30.160.20:FF:000046">
    <property type="entry name" value="Peptidyl-tRNA hydrolase ICT1"/>
    <property type="match status" value="1"/>
</dbReference>
<reference evidence="3 4" key="1">
    <citation type="submission" date="2016-10" db="EMBL/GenBank/DDBJ databases">
        <authorList>
            <person name="de Groot N.N."/>
        </authorList>
    </citation>
    <scope>NUCLEOTIDE SEQUENCE [LARGE SCALE GENOMIC DNA]</scope>
    <source>
        <strain evidence="3 4">CGMCC 1.10267</strain>
    </source>
</reference>
<dbReference type="EMBL" id="FNCS01000005">
    <property type="protein sequence ID" value="SDG65574.1"/>
    <property type="molecule type" value="Genomic_DNA"/>
</dbReference>
<dbReference type="OrthoDB" id="9815709at2"/>
<evidence type="ECO:0000256" key="1">
    <source>
        <dbReference type="SAM" id="MobiDB-lite"/>
    </source>
</evidence>
<dbReference type="GO" id="GO:0072344">
    <property type="term" value="P:rescue of stalled ribosome"/>
    <property type="evidence" value="ECO:0007669"/>
    <property type="project" value="TreeGrafter"/>
</dbReference>
<sequence>MVDSLEITGTLSIPLTEIELSFVRSSGPGGQNVNKVASAVQLRFDARNSPSLPDPVRQRLIALAGARATKDGTIVITADRHRTQPLNREDALSRLADLIKAATHVPRKRRPTRPTLASKRRRMDSKTRRGAVKALRGSKPGQD</sequence>
<dbReference type="AlphaFoldDB" id="A0A1G7W0L4"/>
<dbReference type="NCBIfam" id="NF006718">
    <property type="entry name" value="PRK09256.1"/>
    <property type="match status" value="1"/>
</dbReference>
<feature type="domain" description="Prokaryotic-type class I peptide chain release factors" evidence="2">
    <location>
        <begin position="24"/>
        <end position="40"/>
    </location>
</feature>
<protein>
    <submittedName>
        <fullName evidence="3">Ribosome-associated protein</fullName>
    </submittedName>
</protein>
<evidence type="ECO:0000313" key="3">
    <source>
        <dbReference type="EMBL" id="SDG65574.1"/>
    </source>
</evidence>
<dbReference type="PANTHER" id="PTHR47814:SF1">
    <property type="entry name" value="PEPTIDYL-TRNA HYDROLASE ARFB"/>
    <property type="match status" value="1"/>
</dbReference>
<dbReference type="GO" id="GO:0004045">
    <property type="term" value="F:peptidyl-tRNA hydrolase activity"/>
    <property type="evidence" value="ECO:0007669"/>
    <property type="project" value="TreeGrafter"/>
</dbReference>
<proteinExistence type="predicted"/>
<dbReference type="GO" id="GO:0003747">
    <property type="term" value="F:translation release factor activity"/>
    <property type="evidence" value="ECO:0007669"/>
    <property type="project" value="InterPro"/>
</dbReference>
<dbReference type="PROSITE" id="PS00745">
    <property type="entry name" value="RF_PROK_I"/>
    <property type="match status" value="1"/>
</dbReference>
<keyword evidence="4" id="KW-1185">Reference proteome</keyword>
<dbReference type="Gene3D" id="3.30.160.20">
    <property type="match status" value="1"/>
</dbReference>
<dbReference type="PANTHER" id="PTHR47814">
    <property type="entry name" value="PEPTIDYL-TRNA HYDROLASE ARFB"/>
    <property type="match status" value="1"/>
</dbReference>
<evidence type="ECO:0000259" key="2">
    <source>
        <dbReference type="PROSITE" id="PS00745"/>
    </source>
</evidence>
<dbReference type="SUPFAM" id="SSF110916">
    <property type="entry name" value="Peptidyl-tRNA hydrolase domain-like"/>
    <property type="match status" value="1"/>
</dbReference>
<accession>A0A1G7W0L4</accession>
<evidence type="ECO:0000313" key="4">
    <source>
        <dbReference type="Proteomes" id="UP000199495"/>
    </source>
</evidence>